<reference evidence="6" key="1">
    <citation type="journal article" date="2019" name="Int. J. Syst. Evol. Microbiol.">
        <title>The Global Catalogue of Microorganisms (GCM) 10K type strain sequencing project: providing services to taxonomists for standard genome sequencing and annotation.</title>
        <authorList>
            <consortium name="The Broad Institute Genomics Platform"/>
            <consortium name="The Broad Institute Genome Sequencing Center for Infectious Disease"/>
            <person name="Wu L."/>
            <person name="Ma J."/>
        </authorList>
    </citation>
    <scope>NUCLEOTIDE SEQUENCE [LARGE SCALE GENOMIC DNA]</scope>
    <source>
        <strain evidence="6">JCM 19173</strain>
    </source>
</reference>
<sequence>MTTHGAADLLILGNVNVDLILGPLQQWPAEGQEVLVPTLQWRVGGNAGNAALACHALGLDARTVTPVGQDLAGQWLRAQLPAPAVVWLDCAAPTSVTAAFSHPGSERSFITYLGHLEHVTWRDLRPHLPRVRAALLAGAFLTPQLRAAYPELLRHLNAHHVPVALDFGWPDTGFTAAVQAEVLSWLPGVQHLLINELEATSLTGEPDVTAAAAALAAQMPPSAVVAIKRGADGVLAFHRGQLSVVHAPRVEVVDSVGAGDTWNAAYLQAVLRGQPLQAALQHAVAVASHAISTRPRHFLTQDAAPRTEEEPARPAVRAPGR</sequence>
<dbReference type="Proteomes" id="UP000604341">
    <property type="component" value="Unassembled WGS sequence"/>
</dbReference>
<dbReference type="Gene3D" id="3.40.1190.20">
    <property type="match status" value="1"/>
</dbReference>
<keyword evidence="1" id="KW-0808">Transferase</keyword>
<evidence type="ECO:0000313" key="6">
    <source>
        <dbReference type="Proteomes" id="UP000604341"/>
    </source>
</evidence>
<dbReference type="RefSeq" id="WP_189070005.1">
    <property type="nucleotide sequence ID" value="NZ_BMPE01000012.1"/>
</dbReference>
<dbReference type="InterPro" id="IPR029056">
    <property type="entry name" value="Ribokinase-like"/>
</dbReference>
<organism evidence="5 6">
    <name type="scientific">Deinococcus radiotolerans</name>
    <dbReference type="NCBI Taxonomy" id="1309407"/>
    <lineage>
        <taxon>Bacteria</taxon>
        <taxon>Thermotogati</taxon>
        <taxon>Deinococcota</taxon>
        <taxon>Deinococci</taxon>
        <taxon>Deinococcales</taxon>
        <taxon>Deinococcaceae</taxon>
        <taxon>Deinococcus</taxon>
    </lineage>
</organism>
<dbReference type="PANTHER" id="PTHR10584">
    <property type="entry name" value="SUGAR KINASE"/>
    <property type="match status" value="1"/>
</dbReference>
<protein>
    <submittedName>
        <fullName evidence="5">Carbohydrate kinase</fullName>
    </submittedName>
</protein>
<dbReference type="PROSITE" id="PS00584">
    <property type="entry name" value="PFKB_KINASES_2"/>
    <property type="match status" value="1"/>
</dbReference>
<feature type="domain" description="Carbohydrate kinase PfkB" evidence="4">
    <location>
        <begin position="8"/>
        <end position="293"/>
    </location>
</feature>
<dbReference type="EMBL" id="BMPE01000012">
    <property type="protein sequence ID" value="GGL11065.1"/>
    <property type="molecule type" value="Genomic_DNA"/>
</dbReference>
<evidence type="ECO:0000256" key="2">
    <source>
        <dbReference type="ARBA" id="ARBA00022777"/>
    </source>
</evidence>
<proteinExistence type="predicted"/>
<evidence type="ECO:0000256" key="3">
    <source>
        <dbReference type="SAM" id="MobiDB-lite"/>
    </source>
</evidence>
<evidence type="ECO:0000259" key="4">
    <source>
        <dbReference type="Pfam" id="PF00294"/>
    </source>
</evidence>
<evidence type="ECO:0000313" key="5">
    <source>
        <dbReference type="EMBL" id="GGL11065.1"/>
    </source>
</evidence>
<accession>A0ABQ2FNE1</accession>
<keyword evidence="2 5" id="KW-0418">Kinase</keyword>
<dbReference type="Pfam" id="PF00294">
    <property type="entry name" value="PfkB"/>
    <property type="match status" value="1"/>
</dbReference>
<feature type="region of interest" description="Disordered" evidence="3">
    <location>
        <begin position="300"/>
        <end position="321"/>
    </location>
</feature>
<gene>
    <name evidence="5" type="ORF">GCM10010844_32190</name>
</gene>
<dbReference type="InterPro" id="IPR002173">
    <property type="entry name" value="Carboh/pur_kinase_PfkB_CS"/>
</dbReference>
<evidence type="ECO:0000256" key="1">
    <source>
        <dbReference type="ARBA" id="ARBA00022679"/>
    </source>
</evidence>
<comment type="caution">
    <text evidence="5">The sequence shown here is derived from an EMBL/GenBank/DDBJ whole genome shotgun (WGS) entry which is preliminary data.</text>
</comment>
<dbReference type="GO" id="GO:0016301">
    <property type="term" value="F:kinase activity"/>
    <property type="evidence" value="ECO:0007669"/>
    <property type="project" value="UniProtKB-KW"/>
</dbReference>
<dbReference type="InterPro" id="IPR011611">
    <property type="entry name" value="PfkB_dom"/>
</dbReference>
<dbReference type="SUPFAM" id="SSF53613">
    <property type="entry name" value="Ribokinase-like"/>
    <property type="match status" value="1"/>
</dbReference>
<dbReference type="PANTHER" id="PTHR10584:SF166">
    <property type="entry name" value="RIBOKINASE"/>
    <property type="match status" value="1"/>
</dbReference>
<keyword evidence="6" id="KW-1185">Reference proteome</keyword>
<name>A0ABQ2FNE1_9DEIO</name>